<feature type="transmembrane region" description="Helical" evidence="8">
    <location>
        <begin position="276"/>
        <end position="299"/>
    </location>
</feature>
<feature type="transmembrane region" description="Helical" evidence="8">
    <location>
        <begin position="86"/>
        <end position="106"/>
    </location>
</feature>
<organism evidence="9 10">
    <name type="scientific">Angomonas deanei</name>
    <dbReference type="NCBI Taxonomy" id="59799"/>
    <lineage>
        <taxon>Eukaryota</taxon>
        <taxon>Discoba</taxon>
        <taxon>Euglenozoa</taxon>
        <taxon>Kinetoplastea</taxon>
        <taxon>Metakinetoplastina</taxon>
        <taxon>Trypanosomatida</taxon>
        <taxon>Trypanosomatidae</taxon>
        <taxon>Strigomonadinae</taxon>
        <taxon>Angomonas</taxon>
    </lineage>
</organism>
<evidence type="ECO:0000313" key="10">
    <source>
        <dbReference type="Proteomes" id="UP000515908"/>
    </source>
</evidence>
<feature type="transmembrane region" description="Helical" evidence="8">
    <location>
        <begin position="319"/>
        <end position="340"/>
    </location>
</feature>
<gene>
    <name evidence="9" type="ORF">ADEAN_000596500</name>
</gene>
<dbReference type="Pfam" id="PF06027">
    <property type="entry name" value="SLC35F"/>
    <property type="match status" value="2"/>
</dbReference>
<feature type="transmembrane region" description="Helical" evidence="8">
    <location>
        <begin position="347"/>
        <end position="367"/>
    </location>
</feature>
<evidence type="ECO:0000256" key="6">
    <source>
        <dbReference type="ARBA" id="ARBA00023136"/>
    </source>
</evidence>
<sequence>MRFSVKAFRAIVLRILLGQLVAFLNSLTGVSTTFLVNNNASYPVLQSVTSYVFILIVYGPLFIFFYSRHRHAKYSNFSFFHRWWKYIILAVVDVEANYCVVLAYQYSDMLSIQLLNCFTVPCVLVLSFFLLKAKFALTHILGCVFAVGGLALLIGVNADGVSRDGKGSKTVLGNILALIASALYATSNVLMEWFIKPREKKNKPSTELPNEDDDEQAENSRASHMSEGERGAAVEEEPVSKEKDVEGTCVTEEPNGEDAQEEPENENEPQLPPVPIYIPIIENLALMSLFAATIATIQFFAAEFKTFNANKSNWTGEDWMFQIVFGINMLLVYTGMPALFFSTSAAFANISLLTANVYSIIWNVTLFKIYPTAVFIAAFIIIVIGIVIYNLTDIIGSRYLPRWMYPCGLPRPVEKIEFSRKKKEDSKDEELNRE</sequence>
<dbReference type="InterPro" id="IPR009262">
    <property type="entry name" value="SLC35_F1/F2/F6"/>
</dbReference>
<dbReference type="EMBL" id="LR877155">
    <property type="protein sequence ID" value="CAD2218476.1"/>
    <property type="molecule type" value="Genomic_DNA"/>
</dbReference>
<comment type="subcellular location">
    <subcellularLocation>
        <location evidence="1">Membrane</location>
        <topology evidence="1">Multi-pass membrane protein</topology>
    </subcellularLocation>
</comment>
<feature type="transmembrane region" description="Helical" evidence="8">
    <location>
        <begin position="175"/>
        <end position="195"/>
    </location>
</feature>
<keyword evidence="5 8" id="KW-1133">Transmembrane helix</keyword>
<keyword evidence="10" id="KW-1185">Reference proteome</keyword>
<evidence type="ECO:0000256" key="1">
    <source>
        <dbReference type="ARBA" id="ARBA00004141"/>
    </source>
</evidence>
<feature type="transmembrane region" description="Helical" evidence="8">
    <location>
        <begin position="112"/>
        <end position="131"/>
    </location>
</feature>
<dbReference type="VEuPathDB" id="TriTrypDB:ADEAN_000596500"/>
<dbReference type="OrthoDB" id="429955at2759"/>
<feature type="region of interest" description="Disordered" evidence="7">
    <location>
        <begin position="201"/>
        <end position="272"/>
    </location>
</feature>
<keyword evidence="3" id="KW-0813">Transport</keyword>
<feature type="compositionally biased region" description="Acidic residues" evidence="7">
    <location>
        <begin position="254"/>
        <end position="267"/>
    </location>
</feature>
<dbReference type="Proteomes" id="UP000515908">
    <property type="component" value="Chromosome 11"/>
</dbReference>
<feature type="transmembrane region" description="Helical" evidence="8">
    <location>
        <begin position="136"/>
        <end position="155"/>
    </location>
</feature>
<dbReference type="AlphaFoldDB" id="A0A7G2CFC2"/>
<evidence type="ECO:0000256" key="2">
    <source>
        <dbReference type="ARBA" id="ARBA00007863"/>
    </source>
</evidence>
<dbReference type="SUPFAM" id="SSF103481">
    <property type="entry name" value="Multidrug resistance efflux transporter EmrE"/>
    <property type="match status" value="1"/>
</dbReference>
<protein>
    <submittedName>
        <fullName evidence="9">Solute carrier family 35/CRT-like, chloroquine-resistance transporter-like, putative</fullName>
    </submittedName>
</protein>
<dbReference type="PANTHER" id="PTHR14233:SF4">
    <property type="entry name" value="SOLUTE CARRIER FAMILY 35 MEMBER F2"/>
    <property type="match status" value="1"/>
</dbReference>
<feature type="transmembrane region" description="Helical" evidence="8">
    <location>
        <begin position="12"/>
        <end position="36"/>
    </location>
</feature>
<reference evidence="9 10" key="1">
    <citation type="submission" date="2020-08" db="EMBL/GenBank/DDBJ databases">
        <authorList>
            <person name="Newling K."/>
            <person name="Davey J."/>
            <person name="Forrester S."/>
        </authorList>
    </citation>
    <scope>NUCLEOTIDE SEQUENCE [LARGE SCALE GENOMIC DNA]</scope>
    <source>
        <strain evidence="10">Crithidia deanei Carvalho (ATCC PRA-265)</strain>
    </source>
</reference>
<evidence type="ECO:0000256" key="8">
    <source>
        <dbReference type="SAM" id="Phobius"/>
    </source>
</evidence>
<dbReference type="GO" id="GO:0016020">
    <property type="term" value="C:membrane"/>
    <property type="evidence" value="ECO:0007669"/>
    <property type="project" value="UniProtKB-SubCell"/>
</dbReference>
<evidence type="ECO:0000256" key="5">
    <source>
        <dbReference type="ARBA" id="ARBA00022989"/>
    </source>
</evidence>
<dbReference type="InterPro" id="IPR037185">
    <property type="entry name" value="EmrE-like"/>
</dbReference>
<dbReference type="GO" id="GO:0022857">
    <property type="term" value="F:transmembrane transporter activity"/>
    <property type="evidence" value="ECO:0007669"/>
    <property type="project" value="InterPro"/>
</dbReference>
<comment type="similarity">
    <text evidence="2">Belongs to the SLC35F solute transporter family.</text>
</comment>
<dbReference type="PANTHER" id="PTHR14233">
    <property type="entry name" value="DUF914-RELATED"/>
    <property type="match status" value="1"/>
</dbReference>
<feature type="transmembrane region" description="Helical" evidence="8">
    <location>
        <begin position="48"/>
        <end position="66"/>
    </location>
</feature>
<evidence type="ECO:0000313" key="9">
    <source>
        <dbReference type="EMBL" id="CAD2218476.1"/>
    </source>
</evidence>
<keyword evidence="6 8" id="KW-0472">Membrane</keyword>
<name>A0A7G2CFC2_9TRYP</name>
<dbReference type="InterPro" id="IPR052221">
    <property type="entry name" value="SLC35F_Transporter"/>
</dbReference>
<feature type="transmembrane region" description="Helical" evidence="8">
    <location>
        <begin position="373"/>
        <end position="392"/>
    </location>
</feature>
<evidence type="ECO:0000256" key="4">
    <source>
        <dbReference type="ARBA" id="ARBA00022692"/>
    </source>
</evidence>
<proteinExistence type="inferred from homology"/>
<feature type="compositionally biased region" description="Basic and acidic residues" evidence="7">
    <location>
        <begin position="224"/>
        <end position="246"/>
    </location>
</feature>
<evidence type="ECO:0000256" key="7">
    <source>
        <dbReference type="SAM" id="MobiDB-lite"/>
    </source>
</evidence>
<evidence type="ECO:0000256" key="3">
    <source>
        <dbReference type="ARBA" id="ARBA00022448"/>
    </source>
</evidence>
<keyword evidence="4 8" id="KW-0812">Transmembrane</keyword>
<accession>A0A7G2CFC2</accession>